<keyword evidence="7" id="KW-1185">Reference proteome</keyword>
<evidence type="ECO:0000259" key="5">
    <source>
        <dbReference type="PROSITE" id="PS50122"/>
    </source>
</evidence>
<proteinExistence type="predicted"/>
<dbReference type="SUPFAM" id="SSF52738">
    <property type="entry name" value="Methylesterase CheB, C-terminal domain"/>
    <property type="match status" value="1"/>
</dbReference>
<dbReference type="GO" id="GO:0006935">
    <property type="term" value="P:chemotaxis"/>
    <property type="evidence" value="ECO:0007669"/>
    <property type="project" value="UniProtKB-UniRule"/>
</dbReference>
<feature type="active site" evidence="4">
    <location>
        <position position="13"/>
    </location>
</feature>
<sequence>MAGPFDIVVIGGSAGSLSMVLQILPHLKTDMQVAVIVVFHRKSSEDTTLIELLSHRTEFEVKEVDEKDPIRPNVVYIAPADYHVLIEKDHTLSLDVSEKVNFCRPSIDVTFESAADVYGKSMLCILLSGANADGVRGLKAARDKGGFIVVQDPASAEVSYMPQQATEQLPVDLLLHDDNIDALMDCLRPPKR</sequence>
<dbReference type="EC" id="3.1.1.61" evidence="2"/>
<dbReference type="GO" id="GO:0008984">
    <property type="term" value="F:protein-glutamate methylesterase activity"/>
    <property type="evidence" value="ECO:0007669"/>
    <property type="project" value="UniProtKB-EC"/>
</dbReference>
<protein>
    <recommendedName>
        <fullName evidence="2">protein-glutamate methylesterase</fullName>
        <ecNumber evidence="2">3.1.1.61</ecNumber>
    </recommendedName>
</protein>
<name>A0AAP2DZC9_9BACT</name>
<dbReference type="GO" id="GO:0005737">
    <property type="term" value="C:cytoplasm"/>
    <property type="evidence" value="ECO:0007669"/>
    <property type="project" value="InterPro"/>
</dbReference>
<dbReference type="PROSITE" id="PS50122">
    <property type="entry name" value="CHEB"/>
    <property type="match status" value="1"/>
</dbReference>
<dbReference type="Pfam" id="PF01339">
    <property type="entry name" value="CheB_methylest"/>
    <property type="match status" value="1"/>
</dbReference>
<comment type="catalytic activity">
    <reaction evidence="3">
        <text>[protein]-L-glutamate 5-O-methyl ester + H2O = L-glutamyl-[protein] + methanol + H(+)</text>
        <dbReference type="Rhea" id="RHEA:23236"/>
        <dbReference type="Rhea" id="RHEA-COMP:10208"/>
        <dbReference type="Rhea" id="RHEA-COMP:10311"/>
        <dbReference type="ChEBI" id="CHEBI:15377"/>
        <dbReference type="ChEBI" id="CHEBI:15378"/>
        <dbReference type="ChEBI" id="CHEBI:17790"/>
        <dbReference type="ChEBI" id="CHEBI:29973"/>
        <dbReference type="ChEBI" id="CHEBI:82795"/>
        <dbReference type="EC" id="3.1.1.61"/>
    </reaction>
</comment>
<feature type="active site" evidence="4">
    <location>
        <position position="40"/>
    </location>
</feature>
<feature type="domain" description="CheB-type methylesterase" evidence="5">
    <location>
        <begin position="4"/>
        <end position="184"/>
    </location>
</feature>
<comment type="caution">
    <text evidence="6">The sequence shown here is derived from an EMBL/GenBank/DDBJ whole genome shotgun (WGS) entry which is preliminary data.</text>
</comment>
<evidence type="ECO:0000256" key="2">
    <source>
        <dbReference type="ARBA" id="ARBA00039140"/>
    </source>
</evidence>
<dbReference type="AlphaFoldDB" id="A0AAP2DZC9"/>
<dbReference type="CDD" id="cd16433">
    <property type="entry name" value="CheB"/>
    <property type="match status" value="1"/>
</dbReference>
<dbReference type="InterPro" id="IPR000673">
    <property type="entry name" value="Sig_transdc_resp-reg_Me-estase"/>
</dbReference>
<keyword evidence="1 4" id="KW-0378">Hydrolase</keyword>
<dbReference type="Proteomes" id="UP001319080">
    <property type="component" value="Unassembled WGS sequence"/>
</dbReference>
<evidence type="ECO:0000256" key="4">
    <source>
        <dbReference type="PROSITE-ProRule" id="PRU00050"/>
    </source>
</evidence>
<dbReference type="EMBL" id="JAHESE010000020">
    <property type="protein sequence ID" value="MBT1710166.1"/>
    <property type="molecule type" value="Genomic_DNA"/>
</dbReference>
<feature type="active site" evidence="4">
    <location>
        <position position="133"/>
    </location>
</feature>
<evidence type="ECO:0000256" key="1">
    <source>
        <dbReference type="ARBA" id="ARBA00022801"/>
    </source>
</evidence>
<reference evidence="6 7" key="1">
    <citation type="submission" date="2021-05" db="EMBL/GenBank/DDBJ databases">
        <title>A Polyphasic approach of four new species of the genus Ohtaekwangia: Ohtaekwangia histidinii sp. nov., Ohtaekwangia cretensis sp. nov., Ohtaekwangia indiensis sp. nov., Ohtaekwangia reichenbachii sp. nov. from diverse environment.</title>
        <authorList>
            <person name="Octaviana S."/>
        </authorList>
    </citation>
    <scope>NUCLEOTIDE SEQUENCE [LARGE SCALE GENOMIC DNA]</scope>
    <source>
        <strain evidence="6 7">PWU5</strain>
    </source>
</reference>
<evidence type="ECO:0000313" key="7">
    <source>
        <dbReference type="Proteomes" id="UP001319080"/>
    </source>
</evidence>
<accession>A0AAP2DZC9</accession>
<organism evidence="6 7">
    <name type="scientific">Dawidia cretensis</name>
    <dbReference type="NCBI Taxonomy" id="2782350"/>
    <lineage>
        <taxon>Bacteria</taxon>
        <taxon>Pseudomonadati</taxon>
        <taxon>Bacteroidota</taxon>
        <taxon>Cytophagia</taxon>
        <taxon>Cytophagales</taxon>
        <taxon>Chryseotaleaceae</taxon>
        <taxon>Dawidia</taxon>
    </lineage>
</organism>
<evidence type="ECO:0000313" key="6">
    <source>
        <dbReference type="EMBL" id="MBT1710166.1"/>
    </source>
</evidence>
<dbReference type="GO" id="GO:0000156">
    <property type="term" value="F:phosphorelay response regulator activity"/>
    <property type="evidence" value="ECO:0007669"/>
    <property type="project" value="InterPro"/>
</dbReference>
<gene>
    <name evidence="6" type="ORF">KK062_18110</name>
</gene>
<dbReference type="RefSeq" id="WP_254085743.1">
    <property type="nucleotide sequence ID" value="NZ_JAHESE010000020.1"/>
</dbReference>
<dbReference type="InterPro" id="IPR035909">
    <property type="entry name" value="CheB_C"/>
</dbReference>
<dbReference type="PANTHER" id="PTHR42872">
    <property type="entry name" value="PROTEIN-GLUTAMATE METHYLESTERASE/PROTEIN-GLUTAMINE GLUTAMINASE"/>
    <property type="match status" value="1"/>
</dbReference>
<dbReference type="PANTHER" id="PTHR42872:SF3">
    <property type="entry name" value="PROTEIN-GLUTAMATE METHYLESTERASE_PROTEIN-GLUTAMINE GLUTAMINASE 1"/>
    <property type="match status" value="1"/>
</dbReference>
<keyword evidence="4" id="KW-0145">Chemotaxis</keyword>
<evidence type="ECO:0000256" key="3">
    <source>
        <dbReference type="ARBA" id="ARBA00048267"/>
    </source>
</evidence>
<dbReference type="Gene3D" id="3.40.50.180">
    <property type="entry name" value="Methylesterase CheB, C-terminal domain"/>
    <property type="match status" value="1"/>
</dbReference>